<dbReference type="Gene3D" id="3.50.50.60">
    <property type="entry name" value="FAD/NAD(P)-binding domain"/>
    <property type="match status" value="1"/>
</dbReference>
<dbReference type="Gene3D" id="3.30.560.10">
    <property type="entry name" value="Glucose Oxidase, domain 3"/>
    <property type="match status" value="1"/>
</dbReference>
<dbReference type="PIRSF" id="PIRSF000137">
    <property type="entry name" value="Alcohol_oxidase"/>
    <property type="match status" value="1"/>
</dbReference>
<organism evidence="9 10">
    <name type="scientific">Podila minutissima</name>
    <dbReference type="NCBI Taxonomy" id="64525"/>
    <lineage>
        <taxon>Eukaryota</taxon>
        <taxon>Fungi</taxon>
        <taxon>Fungi incertae sedis</taxon>
        <taxon>Mucoromycota</taxon>
        <taxon>Mortierellomycotina</taxon>
        <taxon>Mortierellomycetes</taxon>
        <taxon>Mortierellales</taxon>
        <taxon>Mortierellaceae</taxon>
        <taxon>Podila</taxon>
    </lineage>
</organism>
<gene>
    <name evidence="9" type="ORF">BG006_009730</name>
</gene>
<dbReference type="PANTHER" id="PTHR11552">
    <property type="entry name" value="GLUCOSE-METHANOL-CHOLINE GMC OXIDOREDUCTASE"/>
    <property type="match status" value="1"/>
</dbReference>
<comment type="cofactor">
    <cofactor evidence="1 6">
        <name>FAD</name>
        <dbReference type="ChEBI" id="CHEBI:57692"/>
    </cofactor>
</comment>
<proteinExistence type="inferred from homology"/>
<evidence type="ECO:0000256" key="4">
    <source>
        <dbReference type="ARBA" id="ARBA00022827"/>
    </source>
</evidence>
<feature type="binding site" evidence="6">
    <location>
        <position position="290"/>
    </location>
    <ligand>
        <name>FAD</name>
        <dbReference type="ChEBI" id="CHEBI:57692"/>
    </ligand>
</feature>
<evidence type="ECO:0000313" key="9">
    <source>
        <dbReference type="EMBL" id="KAF9326893.1"/>
    </source>
</evidence>
<dbReference type="Proteomes" id="UP000696485">
    <property type="component" value="Unassembled WGS sequence"/>
</dbReference>
<evidence type="ECO:0000256" key="5">
    <source>
        <dbReference type="PIRSR" id="PIRSR000137-1"/>
    </source>
</evidence>
<dbReference type="EMBL" id="JAAAUY010000723">
    <property type="protein sequence ID" value="KAF9326893.1"/>
    <property type="molecule type" value="Genomic_DNA"/>
</dbReference>
<dbReference type="GO" id="GO:0050660">
    <property type="term" value="F:flavin adenine dinucleotide binding"/>
    <property type="evidence" value="ECO:0007669"/>
    <property type="project" value="InterPro"/>
</dbReference>
<evidence type="ECO:0000256" key="3">
    <source>
        <dbReference type="ARBA" id="ARBA00022630"/>
    </source>
</evidence>
<feature type="active site" description="Proton acceptor" evidence="5">
    <location>
        <position position="623"/>
    </location>
</feature>
<dbReference type="InterPro" id="IPR036188">
    <property type="entry name" value="FAD/NAD-bd_sf"/>
</dbReference>
<dbReference type="PANTHER" id="PTHR11552:SF147">
    <property type="entry name" value="CHOLINE DEHYDROGENASE, MITOCHONDRIAL"/>
    <property type="match status" value="1"/>
</dbReference>
<comment type="similarity">
    <text evidence="2">Belongs to the GMC oxidoreductase family.</text>
</comment>
<reference evidence="9" key="1">
    <citation type="journal article" date="2020" name="Fungal Divers.">
        <title>Resolving the Mortierellaceae phylogeny through synthesis of multi-gene phylogenetics and phylogenomics.</title>
        <authorList>
            <person name="Vandepol N."/>
            <person name="Liber J."/>
            <person name="Desiro A."/>
            <person name="Na H."/>
            <person name="Kennedy M."/>
            <person name="Barry K."/>
            <person name="Grigoriev I.V."/>
            <person name="Miller A.N."/>
            <person name="O'Donnell K."/>
            <person name="Stajich J.E."/>
            <person name="Bonito G."/>
        </authorList>
    </citation>
    <scope>NUCLEOTIDE SEQUENCE</scope>
    <source>
        <strain evidence="9">NVP1</strain>
    </source>
</reference>
<evidence type="ECO:0000313" key="10">
    <source>
        <dbReference type="Proteomes" id="UP000696485"/>
    </source>
</evidence>
<keyword evidence="10" id="KW-1185">Reference proteome</keyword>
<evidence type="ECO:0000256" key="2">
    <source>
        <dbReference type="ARBA" id="ARBA00010790"/>
    </source>
</evidence>
<dbReference type="GO" id="GO:0016614">
    <property type="term" value="F:oxidoreductase activity, acting on CH-OH group of donors"/>
    <property type="evidence" value="ECO:0007669"/>
    <property type="project" value="InterPro"/>
</dbReference>
<dbReference type="InterPro" id="IPR007867">
    <property type="entry name" value="GMC_OxRtase_C"/>
</dbReference>
<sequence length="659" mass="72597">MNRDTAKVVAAVTIGLGLATIAYRASQPPKKPGRGTWKPKKDVLEYDYIIIGGGTAGCVLASRLTEDENVRVLVLEAGADNDDYFMVKTPMLVAFLFEGKHDWKFSTVPQVHANNRKLKHIRGKMLGGCSSINGMGYIRGPASDFDRWANEFNNPGWSYDEVLPYFKKSECFHDPALPKDHPRGPKTNRVHDPETETFEPEYHGTEGPWNTSYQYLNGATRGFMRGNMAAGVPRNYDVNGSTCLGVFRHQLFVQPNAVRHSSSGAFLGKNKNLPKSGNRPNLRVVLKTHVEKILVENINGVQTAVGAVFRDEKNVRHKVYAKSEVIVSAGVFQSPTILLASGIGHQIHESIPLVHSLPGVGHNLADHMGLGIVYRCPMSCDTVQQGVTPWKFPGHIYNYIRNGTGLLTSVVMEGASYVRLEDFAPEFVAREKANGTWKEMASGPGAPDIELMFIPCAYTTEDLGDVPSLFDNKYTIVPSLLNPASRGKVTTKVTVVEGRKKGDSYVRVDPVLDPNILSDPFDMRVMKEAVKLARRVGKHMQQDPEMGGIECFPTEAAVANDDDEALENFIRDHFASFFHPTGTCTMGPATNPMAVVDNRLRVHGVDRLRVVDSSIMPMVVAGHTCAAVVMIAEKASDMIKEDARIRQAMENKDFTPKAA</sequence>
<dbReference type="SUPFAM" id="SSF54373">
    <property type="entry name" value="FAD-linked reductases, C-terminal domain"/>
    <property type="match status" value="1"/>
</dbReference>
<evidence type="ECO:0000259" key="7">
    <source>
        <dbReference type="Pfam" id="PF00732"/>
    </source>
</evidence>
<protein>
    <recommendedName>
        <fullName evidence="11">Glucose-methanol-choline oxidoreductase N-terminal domain-containing protein</fullName>
    </recommendedName>
</protein>
<dbReference type="Pfam" id="PF05199">
    <property type="entry name" value="GMC_oxred_C"/>
    <property type="match status" value="1"/>
</dbReference>
<feature type="domain" description="Glucose-methanol-choline oxidoreductase C-terminal" evidence="8">
    <location>
        <begin position="507"/>
        <end position="632"/>
    </location>
</feature>
<feature type="domain" description="Glucose-methanol-choline oxidoreductase N-terminal" evidence="7">
    <location>
        <begin position="46"/>
        <end position="368"/>
    </location>
</feature>
<name>A0A9P5VIQ3_9FUNG</name>
<dbReference type="AlphaFoldDB" id="A0A9P5VIQ3"/>
<dbReference type="Pfam" id="PF00732">
    <property type="entry name" value="GMC_oxred_N"/>
    <property type="match status" value="1"/>
</dbReference>
<comment type="caution">
    <text evidence="9">The sequence shown here is derived from an EMBL/GenBank/DDBJ whole genome shotgun (WGS) entry which is preliminary data.</text>
</comment>
<dbReference type="InterPro" id="IPR000172">
    <property type="entry name" value="GMC_OxRdtase_N"/>
</dbReference>
<evidence type="ECO:0000256" key="1">
    <source>
        <dbReference type="ARBA" id="ARBA00001974"/>
    </source>
</evidence>
<feature type="active site" description="Proton donor" evidence="5">
    <location>
        <position position="579"/>
    </location>
</feature>
<evidence type="ECO:0000259" key="8">
    <source>
        <dbReference type="Pfam" id="PF05199"/>
    </source>
</evidence>
<keyword evidence="3" id="KW-0285">Flavoprotein</keyword>
<dbReference type="InterPro" id="IPR012132">
    <property type="entry name" value="GMC_OxRdtase"/>
</dbReference>
<keyword evidence="4 6" id="KW-0274">FAD</keyword>
<evidence type="ECO:0000256" key="6">
    <source>
        <dbReference type="PIRSR" id="PIRSR000137-2"/>
    </source>
</evidence>
<accession>A0A9P5VIQ3</accession>
<dbReference type="SUPFAM" id="SSF51905">
    <property type="entry name" value="FAD/NAD(P)-binding domain"/>
    <property type="match status" value="1"/>
</dbReference>
<evidence type="ECO:0008006" key="11">
    <source>
        <dbReference type="Google" id="ProtNLM"/>
    </source>
</evidence>